<evidence type="ECO:0000259" key="2">
    <source>
        <dbReference type="Pfam" id="PF09992"/>
    </source>
</evidence>
<keyword evidence="3" id="KW-0378">Hydrolase</keyword>
<feature type="transmembrane region" description="Helical" evidence="1">
    <location>
        <begin position="12"/>
        <end position="33"/>
    </location>
</feature>
<accession>A0A8S0WII6</accession>
<name>A0A8S0WII6_9FIRM</name>
<reference evidence="4" key="1">
    <citation type="submission" date="2014-11" db="EMBL/GenBank/DDBJ databases">
        <authorList>
            <person name="Hornung B.V."/>
        </authorList>
    </citation>
    <scope>NUCLEOTIDE SEQUENCE</scope>
    <source>
        <strain evidence="4">INE</strain>
    </source>
</reference>
<dbReference type="Proteomes" id="UP001071230">
    <property type="component" value="Unassembled WGS sequence"/>
</dbReference>
<evidence type="ECO:0000313" key="5">
    <source>
        <dbReference type="Proteomes" id="UP001071230"/>
    </source>
</evidence>
<keyword evidence="3" id="KW-0326">Glycosidase</keyword>
<keyword evidence="1" id="KW-1133">Transmembrane helix</keyword>
<dbReference type="PANTHER" id="PTHR40446:SF2">
    <property type="entry name" value="N-ACETYLGLUCOSAMINE-1-PHOSPHODIESTER ALPHA-N-ACETYLGLUCOSAMINIDASE"/>
    <property type="match status" value="1"/>
</dbReference>
<dbReference type="InterPro" id="IPR018711">
    <property type="entry name" value="NAGPA"/>
</dbReference>
<evidence type="ECO:0000256" key="1">
    <source>
        <dbReference type="SAM" id="Phobius"/>
    </source>
</evidence>
<dbReference type="RefSeq" id="WP_240986586.1">
    <property type="nucleotide sequence ID" value="NZ_CDGJ01000124.1"/>
</dbReference>
<dbReference type="EMBL" id="CDGJ01000124">
    <property type="protein sequence ID" value="CEJ09299.1"/>
    <property type="molecule type" value="Genomic_DNA"/>
</dbReference>
<sequence>MKPGKKISWKKLMGFVGFNIVFAALLAPFIVFYGPFQALKVMAVGSIALSRHPQVVRAFLSPAEISKITHEYDALGVNTQAKIVSKQMTAGSGSGIQIQNIQGQSFRGKVILIKDPKRVKVAVTNRLGTAGEVLTHLVQQSGAVAGINAGGFNGPGWGGNGGFPEGLTVHAGKLVYNDIGNKKAQDLIGINDQGKLVIAPMSADELAAHHIQEAVTFYGPVLVANGKPVVAGDGGIGIGPRTGIGQTADGTIIFVVIDGRQPTWSWGATGRQLMNVFLQYHAVNAVNLDGGSSSEMVYQGKIINRLWDIFGERYIPTAFVVMPK</sequence>
<dbReference type="EMBL" id="LR746496">
    <property type="protein sequence ID" value="CAA7603372.1"/>
    <property type="molecule type" value="Genomic_DNA"/>
</dbReference>
<keyword evidence="5" id="KW-1185">Reference proteome</keyword>
<evidence type="ECO:0000313" key="3">
    <source>
        <dbReference type="EMBL" id="CAA7603372.1"/>
    </source>
</evidence>
<dbReference type="PANTHER" id="PTHR40446">
    <property type="entry name" value="N-ACETYLGLUCOSAMINE-1-PHOSPHODIESTER ALPHA-N-ACETYLGLUCOSAMINIDASE"/>
    <property type="match status" value="1"/>
</dbReference>
<evidence type="ECO:0000313" key="4">
    <source>
        <dbReference type="EMBL" id="CEJ09299.1"/>
    </source>
</evidence>
<keyword evidence="1" id="KW-0812">Transmembrane</keyword>
<dbReference type="GO" id="GO:0016798">
    <property type="term" value="F:hydrolase activity, acting on glycosyl bonds"/>
    <property type="evidence" value="ECO:0007669"/>
    <property type="project" value="UniProtKB-KW"/>
</dbReference>
<dbReference type="Pfam" id="PF09992">
    <property type="entry name" value="NAGPA"/>
    <property type="match status" value="1"/>
</dbReference>
<reference evidence="3" key="2">
    <citation type="submission" date="2020-01" db="EMBL/GenBank/DDBJ databases">
        <authorList>
            <person name="Hornung B."/>
        </authorList>
    </citation>
    <scope>NUCLEOTIDE SEQUENCE</scope>
    <source>
        <strain evidence="3">PacBioINE</strain>
    </source>
</reference>
<proteinExistence type="predicted"/>
<feature type="domain" description="Phosphodiester glycosidase" evidence="2">
    <location>
        <begin position="142"/>
        <end position="322"/>
    </location>
</feature>
<gene>
    <name evidence="4" type="ORF">DEACI_3783</name>
    <name evidence="3" type="ORF">DEACI_4195</name>
</gene>
<dbReference type="Proteomes" id="UP000836597">
    <property type="component" value="Chromosome"/>
</dbReference>
<dbReference type="AlphaFoldDB" id="A0A8S0WII6"/>
<keyword evidence="1" id="KW-0472">Membrane</keyword>
<organism evidence="3">
    <name type="scientific">Acididesulfobacillus acetoxydans</name>
    <dbReference type="NCBI Taxonomy" id="1561005"/>
    <lineage>
        <taxon>Bacteria</taxon>
        <taxon>Bacillati</taxon>
        <taxon>Bacillota</taxon>
        <taxon>Clostridia</taxon>
        <taxon>Eubacteriales</taxon>
        <taxon>Peptococcaceae</taxon>
        <taxon>Acididesulfobacillus</taxon>
    </lineage>
</organism>
<dbReference type="KEGG" id="aacx:DEACI_4195"/>
<protein>
    <submittedName>
        <fullName evidence="4">Exopolysaccharide biosynthesis protein</fullName>
    </submittedName>
    <submittedName>
        <fullName evidence="3">Phosphodiester glycosidase</fullName>
    </submittedName>
</protein>